<dbReference type="PANTHER" id="PTHR47683:SF3">
    <property type="entry name" value="RIBOSOMAL LARGE SUBUNIT PSEUDOURIDINE SYNTHASE B"/>
    <property type="match status" value="1"/>
</dbReference>
<dbReference type="EMBL" id="CP121472">
    <property type="protein sequence ID" value="WPL16039.1"/>
    <property type="molecule type" value="Genomic_DNA"/>
</dbReference>
<dbReference type="EC" id="5.4.99.-" evidence="7"/>
<evidence type="ECO:0000256" key="8">
    <source>
        <dbReference type="SAM" id="MobiDB-lite"/>
    </source>
</evidence>
<keyword evidence="11" id="KW-1185">Reference proteome</keyword>
<dbReference type="Proteomes" id="UP001432180">
    <property type="component" value="Chromosome"/>
</dbReference>
<evidence type="ECO:0000256" key="3">
    <source>
        <dbReference type="ARBA" id="ARBA00023235"/>
    </source>
</evidence>
<dbReference type="Pfam" id="PF01479">
    <property type="entry name" value="S4"/>
    <property type="match status" value="1"/>
</dbReference>
<dbReference type="InterPro" id="IPR042092">
    <property type="entry name" value="PsdUridine_s_RsuA/RluB/E/F_cat"/>
</dbReference>
<accession>A0ABZ0S634</accession>
<comment type="similarity">
    <text evidence="1 7">Belongs to the pseudouridine synthase RsuA family.</text>
</comment>
<sequence length="279" mass="30442">MSADEHNPLAGVRLQKALAEAGQGSRRRIEEWIAAGRVRVNGRVAKLGDRVVAGDKVLLDGRAVRLRRDAFKRRRIIAYHKPEGEVVTRRDPEGRTTVFQHLPGLHDGRWIAIGRLDINTAGLLLLTNDGALANGLMHPSRAVEREYAVRVQGPVADGVLHRLTHGVQLDDGEARFEEIVASGGSGFNQWFHVVLCEGRNREVRRLWEAAGCTVSRLKRVRFGNVILGARPLPRQWRPLTEEEESGLLALAGLPASPRPAGRGGGGGRTGTGSAWSRAG</sequence>
<dbReference type="InterPro" id="IPR050343">
    <property type="entry name" value="RsuA_PseudoU_synthase"/>
</dbReference>
<dbReference type="NCBIfam" id="NF007976">
    <property type="entry name" value="PRK10700.1"/>
    <property type="match status" value="1"/>
</dbReference>
<keyword evidence="2 6" id="KW-0694">RNA-binding</keyword>
<feature type="compositionally biased region" description="Gly residues" evidence="8">
    <location>
        <begin position="261"/>
        <end position="270"/>
    </location>
</feature>
<gene>
    <name evidence="10" type="primary">rluB</name>
    <name evidence="10" type="ORF">Thiowin_00972</name>
</gene>
<dbReference type="InterPro" id="IPR000748">
    <property type="entry name" value="PsdUridine_synth_RsuA/RluB/E/F"/>
</dbReference>
<dbReference type="Gene3D" id="3.30.70.1560">
    <property type="entry name" value="Alpha-L RNA-binding motif"/>
    <property type="match status" value="1"/>
</dbReference>
<dbReference type="CDD" id="cd00165">
    <property type="entry name" value="S4"/>
    <property type="match status" value="1"/>
</dbReference>
<feature type="region of interest" description="Disordered" evidence="8">
    <location>
        <begin position="251"/>
        <end position="279"/>
    </location>
</feature>
<name>A0ABZ0S634_9GAMM</name>
<comment type="catalytic activity">
    <reaction evidence="4">
        <text>uridine(2605) in 23S rRNA = pseudouridine(2605) in 23S rRNA</text>
        <dbReference type="Rhea" id="RHEA:42520"/>
        <dbReference type="Rhea" id="RHEA-COMP:10095"/>
        <dbReference type="Rhea" id="RHEA-COMP:10096"/>
        <dbReference type="ChEBI" id="CHEBI:65314"/>
        <dbReference type="ChEBI" id="CHEBI:65315"/>
        <dbReference type="EC" id="5.4.99.22"/>
    </reaction>
</comment>
<dbReference type="InterPro" id="IPR018496">
    <property type="entry name" value="PsdUridine_synth_RsuA/RluB_CS"/>
</dbReference>
<evidence type="ECO:0000313" key="11">
    <source>
        <dbReference type="Proteomes" id="UP001432180"/>
    </source>
</evidence>
<feature type="compositionally biased region" description="Low complexity" evidence="8">
    <location>
        <begin position="251"/>
        <end position="260"/>
    </location>
</feature>
<dbReference type="SUPFAM" id="SSF55174">
    <property type="entry name" value="Alpha-L RNA-binding motif"/>
    <property type="match status" value="1"/>
</dbReference>
<feature type="domain" description="RNA-binding S4" evidence="9">
    <location>
        <begin position="12"/>
        <end position="71"/>
    </location>
</feature>
<evidence type="ECO:0000313" key="10">
    <source>
        <dbReference type="EMBL" id="WPL16039.1"/>
    </source>
</evidence>
<dbReference type="InterPro" id="IPR036986">
    <property type="entry name" value="S4_RNA-bd_sf"/>
</dbReference>
<dbReference type="PANTHER" id="PTHR47683">
    <property type="entry name" value="PSEUDOURIDINE SYNTHASE FAMILY PROTEIN-RELATED"/>
    <property type="match status" value="1"/>
</dbReference>
<evidence type="ECO:0000256" key="4">
    <source>
        <dbReference type="ARBA" id="ARBA00036944"/>
    </source>
</evidence>
<dbReference type="Gene3D" id="3.30.70.580">
    <property type="entry name" value="Pseudouridine synthase I, catalytic domain, N-terminal subdomain"/>
    <property type="match status" value="1"/>
</dbReference>
<dbReference type="Gene3D" id="3.10.290.10">
    <property type="entry name" value="RNA-binding S4 domain"/>
    <property type="match status" value="1"/>
</dbReference>
<evidence type="ECO:0000259" key="9">
    <source>
        <dbReference type="SMART" id="SM00363"/>
    </source>
</evidence>
<organism evidence="10 11">
    <name type="scientific">Thiorhodovibrio winogradskyi</name>
    <dbReference type="NCBI Taxonomy" id="77007"/>
    <lineage>
        <taxon>Bacteria</taxon>
        <taxon>Pseudomonadati</taxon>
        <taxon>Pseudomonadota</taxon>
        <taxon>Gammaproteobacteria</taxon>
        <taxon>Chromatiales</taxon>
        <taxon>Chromatiaceae</taxon>
        <taxon>Thiorhodovibrio</taxon>
    </lineage>
</organism>
<evidence type="ECO:0000256" key="2">
    <source>
        <dbReference type="ARBA" id="ARBA00022884"/>
    </source>
</evidence>
<evidence type="ECO:0000256" key="6">
    <source>
        <dbReference type="PROSITE-ProRule" id="PRU00182"/>
    </source>
</evidence>
<dbReference type="SUPFAM" id="SSF55120">
    <property type="entry name" value="Pseudouridine synthase"/>
    <property type="match status" value="1"/>
</dbReference>
<dbReference type="InterPro" id="IPR006145">
    <property type="entry name" value="PsdUridine_synth_RsuA/RluA"/>
</dbReference>
<evidence type="ECO:0000256" key="5">
    <source>
        <dbReference type="ARBA" id="ARBA00037383"/>
    </source>
</evidence>
<dbReference type="Pfam" id="PF00849">
    <property type="entry name" value="PseudoU_synth_2"/>
    <property type="match status" value="1"/>
</dbReference>
<protein>
    <recommendedName>
        <fullName evidence="7">Pseudouridine synthase</fullName>
        <ecNumber evidence="7">5.4.99.-</ecNumber>
    </recommendedName>
</protein>
<evidence type="ECO:0000256" key="7">
    <source>
        <dbReference type="RuleBase" id="RU003887"/>
    </source>
</evidence>
<reference evidence="10 11" key="1">
    <citation type="journal article" date="2023" name="Microorganisms">
        <title>Thiorhodovibrio frisius and Trv. litoralis spp. nov., Two Novel Members from a Clade of Fastidious Purple Sulfur Bacteria That Exhibit Unique Red-Shifted Light-Harvesting Capabilities.</title>
        <authorList>
            <person name="Methner A."/>
            <person name="Kuzyk S.B."/>
            <person name="Petersen J."/>
            <person name="Bauer S."/>
            <person name="Brinkmann H."/>
            <person name="Sichau K."/>
            <person name="Wanner G."/>
            <person name="Wolf J."/>
            <person name="Neumann-Schaal M."/>
            <person name="Henke P."/>
            <person name="Tank M."/>
            <person name="Sproer C."/>
            <person name="Bunk B."/>
            <person name="Overmann J."/>
        </authorList>
    </citation>
    <scope>NUCLEOTIDE SEQUENCE [LARGE SCALE GENOMIC DNA]</scope>
    <source>
        <strain evidence="10 11">DSM 6702</strain>
    </source>
</reference>
<dbReference type="RefSeq" id="WP_328986585.1">
    <property type="nucleotide sequence ID" value="NZ_CP121472.1"/>
</dbReference>
<proteinExistence type="inferred from homology"/>
<dbReference type="PROSITE" id="PS50889">
    <property type="entry name" value="S4"/>
    <property type="match status" value="1"/>
</dbReference>
<dbReference type="GO" id="GO:0160139">
    <property type="term" value="F:23S rRNA pseudouridine(2605) synthase activity"/>
    <property type="evidence" value="ECO:0007669"/>
    <property type="project" value="UniProtKB-EC"/>
</dbReference>
<dbReference type="PROSITE" id="PS01149">
    <property type="entry name" value="PSI_RSU"/>
    <property type="match status" value="1"/>
</dbReference>
<dbReference type="SMART" id="SM00363">
    <property type="entry name" value="S4"/>
    <property type="match status" value="1"/>
</dbReference>
<evidence type="ECO:0000256" key="1">
    <source>
        <dbReference type="ARBA" id="ARBA00008348"/>
    </source>
</evidence>
<dbReference type="InterPro" id="IPR020094">
    <property type="entry name" value="TruA/RsuA/RluB/E/F_N"/>
</dbReference>
<dbReference type="InterPro" id="IPR020103">
    <property type="entry name" value="PsdUridine_synth_cat_dom_sf"/>
</dbReference>
<comment type="function">
    <text evidence="5">Responsible for synthesis of pseudouridine from uracil-2605 in 23S ribosomal RNA.</text>
</comment>
<keyword evidence="3 7" id="KW-0413">Isomerase</keyword>
<dbReference type="NCBIfam" id="TIGR00093">
    <property type="entry name" value="pseudouridine synthase"/>
    <property type="match status" value="1"/>
</dbReference>
<dbReference type="InterPro" id="IPR002942">
    <property type="entry name" value="S4_RNA-bd"/>
</dbReference>